<accession>A0A0F5IWP1</accession>
<dbReference type="AlphaFoldDB" id="A0A0F5IWP1"/>
<dbReference type="PROSITE" id="PS51257">
    <property type="entry name" value="PROKAR_LIPOPROTEIN"/>
    <property type="match status" value="1"/>
</dbReference>
<name>A0A0F5IWP1_9BACT</name>
<dbReference type="HOGENOM" id="CLU_023227_0_0_10"/>
<proteinExistence type="predicted"/>
<protein>
    <recommendedName>
        <fullName evidence="3">Major fimbrial subunit protein N-terminal domain-containing protein</fullName>
    </recommendedName>
</protein>
<dbReference type="RefSeq" id="WP_028728152.1">
    <property type="nucleotide sequence ID" value="NZ_AUAE01000027.1"/>
</dbReference>
<organism evidence="1 2">
    <name type="scientific">Parabacteroides gordonii MS-1 = DSM 23371</name>
    <dbReference type="NCBI Taxonomy" id="1203610"/>
    <lineage>
        <taxon>Bacteria</taxon>
        <taxon>Pseudomonadati</taxon>
        <taxon>Bacteroidota</taxon>
        <taxon>Bacteroidia</taxon>
        <taxon>Bacteroidales</taxon>
        <taxon>Tannerellaceae</taxon>
        <taxon>Parabacteroides</taxon>
    </lineage>
</organism>
<dbReference type="Proteomes" id="UP000033035">
    <property type="component" value="Unassembled WGS sequence"/>
</dbReference>
<evidence type="ECO:0008006" key="3">
    <source>
        <dbReference type="Google" id="ProtNLM"/>
    </source>
</evidence>
<dbReference type="STRING" id="1203610.HMPREF1536_04602"/>
<comment type="caution">
    <text evidence="1">The sequence shown here is derived from an EMBL/GenBank/DDBJ whole genome shotgun (WGS) entry which is preliminary data.</text>
</comment>
<reference evidence="1 2" key="1">
    <citation type="submission" date="2013-04" db="EMBL/GenBank/DDBJ databases">
        <title>The Genome Sequence of Parabacteroides gordonii DSM 23371.</title>
        <authorList>
            <consortium name="The Broad Institute Genomics Platform"/>
            <person name="Earl A."/>
            <person name="Ward D."/>
            <person name="Feldgarden M."/>
            <person name="Gevers D."/>
            <person name="Martens E."/>
            <person name="Sakamoto M."/>
            <person name="Benno Y."/>
            <person name="Suzuki N."/>
            <person name="Matsunaga N."/>
            <person name="Koshihara K."/>
            <person name="Seki M."/>
            <person name="Komiya H."/>
            <person name="Walker B."/>
            <person name="Young S."/>
            <person name="Zeng Q."/>
            <person name="Gargeya S."/>
            <person name="Fitzgerald M."/>
            <person name="Haas B."/>
            <person name="Abouelleil A."/>
            <person name="Allen A.W."/>
            <person name="Alvarado L."/>
            <person name="Arachchi H.M."/>
            <person name="Berlin A.M."/>
            <person name="Chapman S.B."/>
            <person name="Gainer-Dewar J."/>
            <person name="Goldberg J."/>
            <person name="Griggs A."/>
            <person name="Gujja S."/>
            <person name="Hansen M."/>
            <person name="Howarth C."/>
            <person name="Imamovic A."/>
            <person name="Ireland A."/>
            <person name="Larimer J."/>
            <person name="McCowan C."/>
            <person name="Murphy C."/>
            <person name="Pearson M."/>
            <person name="Poon T.W."/>
            <person name="Priest M."/>
            <person name="Roberts A."/>
            <person name="Saif S."/>
            <person name="Shea T."/>
            <person name="Sisk P."/>
            <person name="Sykes S."/>
            <person name="Wortman J."/>
            <person name="Nusbaum C."/>
            <person name="Birren B."/>
        </authorList>
    </citation>
    <scope>NUCLEOTIDE SEQUENCE [LARGE SCALE GENOMIC DNA]</scope>
    <source>
        <strain evidence="1 2">MS-1</strain>
    </source>
</reference>
<evidence type="ECO:0000313" key="1">
    <source>
        <dbReference type="EMBL" id="KKB49537.1"/>
    </source>
</evidence>
<sequence length="792" mass="88513">MNKRYQILNRITGWLLLLLVYSLSTLSCSDESFIGDENGKQVENRMPVRLTINTPATQKPETRNMNLEEHIEEVRILVLSKPAAESEYQFLYSVEGANISYPNNHTTTFTAMLKSSDNPIKLILITNAGQTIAEKYPEAGDTETQIKEKLVYQLGNSDGYPQPITGSLPMYGEYSLPKLEAGKVNDDIQIRMLRSIARADIYNNDATGHFHLQNVQVFRPYNKIQLIPGSTIVNSNGGPKVDIPSLPEQATFYPVDFPMPQQETTSGATSIEQIYLPEAPAPVTDKQISDATCLIAGGIYDDGIYPARTVYYRIDFKPSGHPFGQILRNHRYMFLIQKVSTAGWDTPEEAAVNASSGIIATVESWDEHTTDMYFDGEHHYGVSTRHLKLQYRMNSKGVIYIDTDLTGELMQWVDTDGNPIDNNELSSSLSSARFEVSLTQETDSDNNIRRVIQCRAKQPNNSYSDYSEYIMIHVNRWKIMITITQSANSSRDEIIHILSTNGIGGIDYASSRPMKAILDNHFGVGKTIQLGGIEYSQIPITINETNLPYSKLVQQDILVLGYDSRPDSASARRILDWLGARKNRVLVIGTDWKAPGINDSSGSGRPETAYTTNYQLLKLLREDVTPYWYNGANNESIGDTGPLRSALIASFDPTANNDYFFRTGPFTESLATGITDCGYWISDGIWGRLDVHSSNIIPLIRFKNVVKDDGSGSLPSYSPYPEGDGRMILGIDKKKRIVYVGDSQIFEIGSGNAVKRNSRIDNNAGDLTNDYSRIMANLWAWMIEEVVLGNNE</sequence>
<dbReference type="PATRIC" id="fig|1203610.3.peg.4692"/>
<gene>
    <name evidence="1" type="ORF">HMPREF1536_04602</name>
</gene>
<keyword evidence="2" id="KW-1185">Reference proteome</keyword>
<dbReference type="EMBL" id="AQHW01000025">
    <property type="protein sequence ID" value="KKB49537.1"/>
    <property type="molecule type" value="Genomic_DNA"/>
</dbReference>
<evidence type="ECO:0000313" key="2">
    <source>
        <dbReference type="Proteomes" id="UP000033035"/>
    </source>
</evidence>